<evidence type="ECO:0000256" key="1">
    <source>
        <dbReference type="ARBA" id="ARBA00000085"/>
    </source>
</evidence>
<dbReference type="SMART" id="SM00388">
    <property type="entry name" value="HisKA"/>
    <property type="match status" value="1"/>
</dbReference>
<dbReference type="CDD" id="cd00082">
    <property type="entry name" value="HisKA"/>
    <property type="match status" value="1"/>
</dbReference>
<dbReference type="InterPro" id="IPR035965">
    <property type="entry name" value="PAS-like_dom_sf"/>
</dbReference>
<dbReference type="Gene3D" id="3.30.450.20">
    <property type="entry name" value="PAS domain"/>
    <property type="match status" value="2"/>
</dbReference>
<feature type="region of interest" description="Disordered" evidence="9">
    <location>
        <begin position="474"/>
        <end position="497"/>
    </location>
</feature>
<dbReference type="Gene3D" id="3.30.565.10">
    <property type="entry name" value="Histidine kinase-like ATPase, C-terminal domain"/>
    <property type="match status" value="1"/>
</dbReference>
<dbReference type="Pfam" id="PF02518">
    <property type="entry name" value="HATPase_c"/>
    <property type="match status" value="1"/>
</dbReference>
<dbReference type="Pfam" id="PF13188">
    <property type="entry name" value="PAS_8"/>
    <property type="match status" value="1"/>
</dbReference>
<dbReference type="PRINTS" id="PR00344">
    <property type="entry name" value="BCTRLSENSOR"/>
</dbReference>
<dbReference type="PANTHER" id="PTHR43065">
    <property type="entry name" value="SENSOR HISTIDINE KINASE"/>
    <property type="match status" value="1"/>
</dbReference>
<name>A0A518ES50_9BACT</name>
<accession>A0A518ES50</accession>
<dbReference type="Gene3D" id="1.10.287.130">
    <property type="match status" value="1"/>
</dbReference>
<keyword evidence="6" id="KW-0418">Kinase</keyword>
<sequence length="618" mass="67056">MNDQESLLLLTEQLRESEARYKHFIEVTADSIWCLEPSRPIPEDTPPRDCARILLEESTFTEGNRSFARRHGIQSVIGRCPSDLPGFWMSGQPSHAMAVASQAIASQAAGPSQNRSRQQDVMIAEVDAQGRVRHLACSLYPVESSLGLKAIWAIERDVTTKVEEENLLRQSQEFYKAIAETALDGICVMDGSLTLIDCNDAFAELTAESREDLIESGVVKLQPLLGIKDDPVSFESIAKLGRWRGEAILTRRPVSDAALHTASSADAEGRSGSGLHGEATGPKELRVELACRVTEVESGARYYCFVRDLSERRSAEKRESDHQRALAHVARLSTLGEMTSGIAHELNQPLAAIVNYANGCARILSSQGVEDPMITRGLSAIAEQGRRAADIIRRMRSFSRRESDKREPFRISDVLSEAIELSIPDLHKAGIRIDTEFATTSDIVVVDGIQIEQVTLNLIRNAIEALTASRAVRQDSPARPAGHGALPGKSDGESGMTVPRASSIPAAAPRILIRTTVSPTVQESAAAESTCTKEGDAPQGERPQVTISIEDNGPGIPESVSARLFDPFFSRGGQGIGLGLTISRSIVESHGGRLWYAPGQDGASFHFTLPLRSAPILE</sequence>
<dbReference type="InterPro" id="IPR000014">
    <property type="entry name" value="PAS"/>
</dbReference>
<dbReference type="NCBIfam" id="TIGR00229">
    <property type="entry name" value="sensory_box"/>
    <property type="match status" value="1"/>
</dbReference>
<dbReference type="AlphaFoldDB" id="A0A518ES50"/>
<dbReference type="SUPFAM" id="SSF55785">
    <property type="entry name" value="PYP-like sensor domain (PAS domain)"/>
    <property type="match status" value="1"/>
</dbReference>
<comment type="catalytic activity">
    <reaction evidence="1">
        <text>ATP + protein L-histidine = ADP + protein N-phospho-L-histidine.</text>
        <dbReference type="EC" id="2.7.13.3"/>
    </reaction>
</comment>
<feature type="region of interest" description="Disordered" evidence="9">
    <location>
        <begin position="259"/>
        <end position="280"/>
    </location>
</feature>
<proteinExistence type="predicted"/>
<keyword evidence="7" id="KW-0067">ATP-binding</keyword>
<keyword evidence="4 11" id="KW-0808">Transferase</keyword>
<keyword evidence="3" id="KW-0597">Phosphoprotein</keyword>
<dbReference type="Proteomes" id="UP000320390">
    <property type="component" value="Chromosome"/>
</dbReference>
<keyword evidence="5" id="KW-0547">Nucleotide-binding</keyword>
<dbReference type="EMBL" id="CP036434">
    <property type="protein sequence ID" value="QDV06920.1"/>
    <property type="molecule type" value="Genomic_DNA"/>
</dbReference>
<evidence type="ECO:0000256" key="2">
    <source>
        <dbReference type="ARBA" id="ARBA00012438"/>
    </source>
</evidence>
<evidence type="ECO:0000256" key="4">
    <source>
        <dbReference type="ARBA" id="ARBA00022679"/>
    </source>
</evidence>
<dbReference type="SMART" id="SM00387">
    <property type="entry name" value="HATPase_c"/>
    <property type="match status" value="1"/>
</dbReference>
<dbReference type="RefSeq" id="WP_145197532.1">
    <property type="nucleotide sequence ID" value="NZ_CP036434.1"/>
</dbReference>
<dbReference type="PANTHER" id="PTHR43065:SF10">
    <property type="entry name" value="PEROXIDE STRESS-ACTIVATED HISTIDINE KINASE MAK3"/>
    <property type="match status" value="1"/>
</dbReference>
<evidence type="ECO:0000256" key="3">
    <source>
        <dbReference type="ARBA" id="ARBA00022553"/>
    </source>
</evidence>
<protein>
    <recommendedName>
        <fullName evidence="2">histidine kinase</fullName>
        <ecNumber evidence="2">2.7.13.3</ecNumber>
    </recommendedName>
</protein>
<reference evidence="11 12" key="1">
    <citation type="submission" date="2019-02" db="EMBL/GenBank/DDBJ databases">
        <title>Deep-cultivation of Planctomycetes and their phenomic and genomic characterization uncovers novel biology.</title>
        <authorList>
            <person name="Wiegand S."/>
            <person name="Jogler M."/>
            <person name="Boedeker C."/>
            <person name="Pinto D."/>
            <person name="Vollmers J."/>
            <person name="Rivas-Marin E."/>
            <person name="Kohn T."/>
            <person name="Peeters S.H."/>
            <person name="Heuer A."/>
            <person name="Rast P."/>
            <person name="Oberbeckmann S."/>
            <person name="Bunk B."/>
            <person name="Jeske O."/>
            <person name="Meyerdierks A."/>
            <person name="Storesund J.E."/>
            <person name="Kallscheuer N."/>
            <person name="Luecker S."/>
            <person name="Lage O.M."/>
            <person name="Pohl T."/>
            <person name="Merkel B.J."/>
            <person name="Hornburger P."/>
            <person name="Mueller R.-W."/>
            <person name="Bruemmer F."/>
            <person name="Labrenz M."/>
            <person name="Spormann A.M."/>
            <person name="Op den Camp H."/>
            <person name="Overmann J."/>
            <person name="Amann R."/>
            <person name="Jetten M.S.M."/>
            <person name="Mascher T."/>
            <person name="Medema M.H."/>
            <person name="Devos D.P."/>
            <person name="Kaster A.-K."/>
            <person name="Ovreas L."/>
            <person name="Rohde M."/>
            <person name="Galperin M.Y."/>
            <person name="Jogler C."/>
        </authorList>
    </citation>
    <scope>NUCLEOTIDE SEQUENCE [LARGE SCALE GENOMIC DNA]</scope>
    <source>
        <strain evidence="11 12">Poly30</strain>
    </source>
</reference>
<dbReference type="InterPro" id="IPR003661">
    <property type="entry name" value="HisK_dim/P_dom"/>
</dbReference>
<dbReference type="InterPro" id="IPR003594">
    <property type="entry name" value="HATPase_dom"/>
</dbReference>
<dbReference type="InterPro" id="IPR005467">
    <property type="entry name" value="His_kinase_dom"/>
</dbReference>
<dbReference type="SUPFAM" id="SSF47384">
    <property type="entry name" value="Homodimeric domain of signal transducing histidine kinase"/>
    <property type="match status" value="1"/>
</dbReference>
<feature type="domain" description="Histidine kinase" evidence="10">
    <location>
        <begin position="341"/>
        <end position="613"/>
    </location>
</feature>
<evidence type="ECO:0000256" key="5">
    <source>
        <dbReference type="ARBA" id="ARBA00022741"/>
    </source>
</evidence>
<organism evidence="11 12">
    <name type="scientific">Saltatorellus ferox</name>
    <dbReference type="NCBI Taxonomy" id="2528018"/>
    <lineage>
        <taxon>Bacteria</taxon>
        <taxon>Pseudomonadati</taxon>
        <taxon>Planctomycetota</taxon>
        <taxon>Planctomycetia</taxon>
        <taxon>Planctomycetia incertae sedis</taxon>
        <taxon>Saltatorellus</taxon>
    </lineage>
</organism>
<dbReference type="InterPro" id="IPR036890">
    <property type="entry name" value="HATPase_C_sf"/>
</dbReference>
<dbReference type="Pfam" id="PF00512">
    <property type="entry name" value="HisKA"/>
    <property type="match status" value="1"/>
</dbReference>
<dbReference type="EC" id="2.7.13.3" evidence="2"/>
<keyword evidence="8" id="KW-0902">Two-component regulatory system</keyword>
<dbReference type="GO" id="GO:0005524">
    <property type="term" value="F:ATP binding"/>
    <property type="evidence" value="ECO:0007669"/>
    <property type="project" value="UniProtKB-KW"/>
</dbReference>
<evidence type="ECO:0000256" key="8">
    <source>
        <dbReference type="ARBA" id="ARBA00023012"/>
    </source>
</evidence>
<gene>
    <name evidence="11" type="primary">fixL_2</name>
    <name evidence="11" type="ORF">Poly30_24380</name>
</gene>
<evidence type="ECO:0000256" key="9">
    <source>
        <dbReference type="SAM" id="MobiDB-lite"/>
    </source>
</evidence>
<keyword evidence="12" id="KW-1185">Reference proteome</keyword>
<dbReference type="GO" id="GO:0000155">
    <property type="term" value="F:phosphorelay sensor kinase activity"/>
    <property type="evidence" value="ECO:0007669"/>
    <property type="project" value="InterPro"/>
</dbReference>
<dbReference type="OrthoDB" id="7568856at2"/>
<evidence type="ECO:0000313" key="11">
    <source>
        <dbReference type="EMBL" id="QDV06920.1"/>
    </source>
</evidence>
<evidence type="ECO:0000313" key="12">
    <source>
        <dbReference type="Proteomes" id="UP000320390"/>
    </source>
</evidence>
<dbReference type="InterPro" id="IPR036097">
    <property type="entry name" value="HisK_dim/P_sf"/>
</dbReference>
<dbReference type="SUPFAM" id="SSF55874">
    <property type="entry name" value="ATPase domain of HSP90 chaperone/DNA topoisomerase II/histidine kinase"/>
    <property type="match status" value="1"/>
</dbReference>
<dbReference type="PROSITE" id="PS50109">
    <property type="entry name" value="HIS_KIN"/>
    <property type="match status" value="1"/>
</dbReference>
<evidence type="ECO:0000259" key="10">
    <source>
        <dbReference type="PROSITE" id="PS50109"/>
    </source>
</evidence>
<evidence type="ECO:0000256" key="7">
    <source>
        <dbReference type="ARBA" id="ARBA00022840"/>
    </source>
</evidence>
<evidence type="ECO:0000256" key="6">
    <source>
        <dbReference type="ARBA" id="ARBA00022777"/>
    </source>
</evidence>
<dbReference type="InterPro" id="IPR004358">
    <property type="entry name" value="Sig_transdc_His_kin-like_C"/>
</dbReference>